<proteinExistence type="predicted"/>
<feature type="chain" id="PRO_5047197635" evidence="1">
    <location>
        <begin position="25"/>
        <end position="183"/>
    </location>
</feature>
<dbReference type="InterPro" id="IPR010512">
    <property type="entry name" value="DUF1091"/>
</dbReference>
<keyword evidence="1" id="KW-0732">Signal</keyword>
<dbReference type="GeneID" id="125778988"/>
<keyword evidence="2" id="KW-1185">Reference proteome</keyword>
<gene>
    <name evidence="3" type="primary">LOC125778988</name>
</gene>
<organism evidence="2 3">
    <name type="scientific">Bactrocera dorsalis</name>
    <name type="common">Oriental fruit fly</name>
    <name type="synonym">Dacus dorsalis</name>
    <dbReference type="NCBI Taxonomy" id="27457"/>
    <lineage>
        <taxon>Eukaryota</taxon>
        <taxon>Metazoa</taxon>
        <taxon>Ecdysozoa</taxon>
        <taxon>Arthropoda</taxon>
        <taxon>Hexapoda</taxon>
        <taxon>Insecta</taxon>
        <taxon>Pterygota</taxon>
        <taxon>Neoptera</taxon>
        <taxon>Endopterygota</taxon>
        <taxon>Diptera</taxon>
        <taxon>Brachycera</taxon>
        <taxon>Muscomorpha</taxon>
        <taxon>Tephritoidea</taxon>
        <taxon>Tephritidae</taxon>
        <taxon>Bactrocera</taxon>
        <taxon>Bactrocera</taxon>
    </lineage>
</organism>
<feature type="signal peptide" evidence="1">
    <location>
        <begin position="1"/>
        <end position="24"/>
    </location>
</feature>
<sequence>MVIPKKFCWLAFIYLLILSGLVDTFTKLTNINCKTLDKPFADFKSCRLHVPKRGEIALSLHVRLFQIPVNNVSVNLAFFKKVSGYRPFLYNVSVDFCSFMANKKRFPFPNIFYSLFKKDSNINHTCPYNHDIIVKNLVLRDEMFGRLPVPAGEYLFKLMVGAYNEWKAEVKAYFTIKLNKEER</sequence>
<dbReference type="Proteomes" id="UP001652620">
    <property type="component" value="Chromosome 5"/>
</dbReference>
<dbReference type="SMART" id="SM00697">
    <property type="entry name" value="DM8"/>
    <property type="match status" value="1"/>
</dbReference>
<dbReference type="PANTHER" id="PTHR20898:SF0">
    <property type="entry name" value="DAEDALUS ON 3-RELATED"/>
    <property type="match status" value="1"/>
</dbReference>
<dbReference type="RefSeq" id="XP_049315060.1">
    <property type="nucleotide sequence ID" value="XM_049459103.1"/>
</dbReference>
<protein>
    <submittedName>
        <fullName evidence="3">Uncharacterized protein LOC125778988 isoform X1</fullName>
    </submittedName>
</protein>
<evidence type="ECO:0000256" key="1">
    <source>
        <dbReference type="SAM" id="SignalP"/>
    </source>
</evidence>
<evidence type="ECO:0000313" key="2">
    <source>
        <dbReference type="Proteomes" id="UP001652620"/>
    </source>
</evidence>
<dbReference type="Pfam" id="PF06477">
    <property type="entry name" value="DUF1091"/>
    <property type="match status" value="1"/>
</dbReference>
<evidence type="ECO:0000313" key="3">
    <source>
        <dbReference type="RefSeq" id="XP_049315060.1"/>
    </source>
</evidence>
<reference evidence="3" key="1">
    <citation type="submission" date="2025-08" db="UniProtKB">
        <authorList>
            <consortium name="RefSeq"/>
        </authorList>
    </citation>
    <scope>IDENTIFICATION</scope>
    <source>
        <tissue evidence="3">Adult</tissue>
    </source>
</reference>
<accession>A0ABM3K0S9</accession>
<name>A0ABM3K0S9_BACDO</name>
<dbReference type="PANTHER" id="PTHR20898">
    <property type="entry name" value="DAEDALUS ON 3-RELATED-RELATED"/>
    <property type="match status" value="1"/>
</dbReference>